<dbReference type="NCBIfam" id="TIGR02218">
    <property type="entry name" value="phg_TIGR02218"/>
    <property type="match status" value="1"/>
</dbReference>
<organism evidence="2 3">
    <name type="scientific">Albidovulum inexpectatum</name>
    <dbReference type="NCBI Taxonomy" id="196587"/>
    <lineage>
        <taxon>Bacteria</taxon>
        <taxon>Pseudomonadati</taxon>
        <taxon>Pseudomonadota</taxon>
        <taxon>Alphaproteobacteria</taxon>
        <taxon>Rhodobacterales</taxon>
        <taxon>Paracoccaceae</taxon>
        <taxon>Albidovulum</taxon>
    </lineage>
</organism>
<dbReference type="AlphaFoldDB" id="A0A2S5JE71"/>
<name>A0A2S5JE71_9RHOB</name>
<dbReference type="RefSeq" id="WP_104072238.1">
    <property type="nucleotide sequence ID" value="NZ_PRDS01000009.1"/>
</dbReference>
<protein>
    <submittedName>
        <fullName evidence="2">Putative phage protein (TIGR02218 family)</fullName>
    </submittedName>
</protein>
<gene>
    <name evidence="2" type="ORF">LV82_02544</name>
</gene>
<evidence type="ECO:0000313" key="3">
    <source>
        <dbReference type="Proteomes" id="UP000239736"/>
    </source>
</evidence>
<feature type="domain" description="Bacteriophage phiJL001 Gp84 C-terminal" evidence="1">
    <location>
        <begin position="202"/>
        <end position="288"/>
    </location>
</feature>
<dbReference type="InterPro" id="IPR011928">
    <property type="entry name" value="Phage_phiJL001_Gp84"/>
</dbReference>
<dbReference type="OrthoDB" id="1633386at2"/>
<comment type="caution">
    <text evidence="2">The sequence shown here is derived from an EMBL/GenBank/DDBJ whole genome shotgun (WGS) entry which is preliminary data.</text>
</comment>
<reference evidence="2 3" key="1">
    <citation type="submission" date="2018-01" db="EMBL/GenBank/DDBJ databases">
        <title>Genomic Encyclopedia of Archaeal and Bacterial Type Strains, Phase II (KMG-II): from individual species to whole genera.</title>
        <authorList>
            <person name="Goeker M."/>
        </authorList>
    </citation>
    <scope>NUCLEOTIDE SEQUENCE [LARGE SCALE GENOMIC DNA]</scope>
    <source>
        <strain evidence="2 3">DSM 12048</strain>
    </source>
</reference>
<accession>A0A2S5JE71</accession>
<evidence type="ECO:0000313" key="2">
    <source>
        <dbReference type="EMBL" id="PPB79753.1"/>
    </source>
</evidence>
<dbReference type="InterPro" id="IPR018964">
    <property type="entry name" value="Phage_phiJL001_Gp84_C"/>
</dbReference>
<dbReference type="Proteomes" id="UP000239736">
    <property type="component" value="Unassembled WGS sequence"/>
</dbReference>
<dbReference type="EMBL" id="PRDS01000009">
    <property type="protein sequence ID" value="PPB79753.1"/>
    <property type="molecule type" value="Genomic_DNA"/>
</dbReference>
<dbReference type="Pfam" id="PF09356">
    <property type="entry name" value="Phage_BR0599"/>
    <property type="match status" value="1"/>
</dbReference>
<evidence type="ECO:0000259" key="1">
    <source>
        <dbReference type="Pfam" id="PF09356"/>
    </source>
</evidence>
<dbReference type="Pfam" id="PF09931">
    <property type="entry name" value="Phage_phiJL001_Gp84_N"/>
    <property type="match status" value="1"/>
</dbReference>
<sequence length="305" mass="33612">MKALDPALQAHLDDGTTTLAWCWRITRSDGQVFGFTDHDRTLSFDGTSFEPESGFTASELRGGADLAVDAQDAQGVLSSDRITETDILDGRWDNAAVEVWRVNWADTSQRALLRRGNIGQIRRGRVAFVAEMRSLAHVLNQTVGRTFQYGCDATLGDARCGVDLDDPAYRLDQYTYGVTARIDDRVFRCEAPLGYVDKANSGLYDLGTIEWTTGPNAGRRAEILRVRAFQVAFYAVVDVTLAEAPVRPIANGHLFILRAGCDKRLETCAARFNNALNFRGFPHIPGQDTVLRFGKQSGSNTGEVL</sequence>
<keyword evidence="3" id="KW-1185">Reference proteome</keyword>
<proteinExistence type="predicted"/>